<feature type="transmembrane region" description="Helical" evidence="7">
    <location>
        <begin position="324"/>
        <end position="351"/>
    </location>
</feature>
<dbReference type="Pfam" id="PF02687">
    <property type="entry name" value="FtsX"/>
    <property type="match status" value="2"/>
</dbReference>
<evidence type="ECO:0000256" key="1">
    <source>
        <dbReference type="ARBA" id="ARBA00004651"/>
    </source>
</evidence>
<evidence type="ECO:0000256" key="2">
    <source>
        <dbReference type="ARBA" id="ARBA00022475"/>
    </source>
</evidence>
<dbReference type="EMBL" id="BNAG01000002">
    <property type="protein sequence ID" value="GHE59981.1"/>
    <property type="molecule type" value="Genomic_DNA"/>
</dbReference>
<reference evidence="11" key="1">
    <citation type="journal article" date="2019" name="Int. J. Syst. Evol. Microbiol.">
        <title>The Global Catalogue of Microorganisms (GCM) 10K type strain sequencing project: providing services to taxonomists for standard genome sequencing and annotation.</title>
        <authorList>
            <consortium name="The Broad Institute Genomics Platform"/>
            <consortium name="The Broad Institute Genome Sequencing Center for Infectious Disease"/>
            <person name="Wu L."/>
            <person name="Ma J."/>
        </authorList>
    </citation>
    <scope>NUCLEOTIDE SEQUENCE [LARGE SCALE GENOMIC DNA]</scope>
    <source>
        <strain evidence="11">CGMCC 1.15111</strain>
    </source>
</reference>
<comment type="caution">
    <text evidence="10">The sequence shown here is derived from an EMBL/GenBank/DDBJ whole genome shotgun (WGS) entry which is preliminary data.</text>
</comment>
<feature type="domain" description="MacB-like periplasmic core" evidence="9">
    <location>
        <begin position="426"/>
        <end position="634"/>
    </location>
</feature>
<evidence type="ECO:0000256" key="7">
    <source>
        <dbReference type="SAM" id="Phobius"/>
    </source>
</evidence>
<feature type="domain" description="MacB-like periplasmic core" evidence="9">
    <location>
        <begin position="20"/>
        <end position="238"/>
    </location>
</feature>
<keyword evidence="5 7" id="KW-0472">Membrane</keyword>
<dbReference type="Proteomes" id="UP000658258">
    <property type="component" value="Unassembled WGS sequence"/>
</dbReference>
<dbReference type="InterPro" id="IPR003838">
    <property type="entry name" value="ABC3_permease_C"/>
</dbReference>
<proteinExistence type="inferred from homology"/>
<evidence type="ECO:0000256" key="6">
    <source>
        <dbReference type="ARBA" id="ARBA00038076"/>
    </source>
</evidence>
<keyword evidence="11" id="KW-1185">Reference proteome</keyword>
<feature type="transmembrane region" description="Helical" evidence="7">
    <location>
        <begin position="711"/>
        <end position="731"/>
    </location>
</feature>
<comment type="subcellular location">
    <subcellularLocation>
        <location evidence="1">Cell membrane</location>
        <topology evidence="1">Multi-pass membrane protein</topology>
    </subcellularLocation>
</comment>
<dbReference type="RefSeq" id="WP_189629463.1">
    <property type="nucleotide sequence ID" value="NZ_BNAG01000002.1"/>
</dbReference>
<evidence type="ECO:0000256" key="3">
    <source>
        <dbReference type="ARBA" id="ARBA00022692"/>
    </source>
</evidence>
<dbReference type="Pfam" id="PF12704">
    <property type="entry name" value="MacB_PCD"/>
    <property type="match status" value="2"/>
</dbReference>
<dbReference type="InterPro" id="IPR050250">
    <property type="entry name" value="Macrolide_Exporter_MacB"/>
</dbReference>
<keyword evidence="3 7" id="KW-0812">Transmembrane</keyword>
<keyword evidence="2" id="KW-1003">Cell membrane</keyword>
<feature type="transmembrane region" description="Helical" evidence="7">
    <location>
        <begin position="418"/>
        <end position="437"/>
    </location>
</feature>
<evidence type="ECO:0000259" key="9">
    <source>
        <dbReference type="Pfam" id="PF12704"/>
    </source>
</evidence>
<organism evidence="10 11">
    <name type="scientific">Roseivirga thermotolerans</name>
    <dbReference type="NCBI Taxonomy" id="1758176"/>
    <lineage>
        <taxon>Bacteria</taxon>
        <taxon>Pseudomonadati</taxon>
        <taxon>Bacteroidota</taxon>
        <taxon>Cytophagia</taxon>
        <taxon>Cytophagales</taxon>
        <taxon>Roseivirgaceae</taxon>
        <taxon>Roseivirga</taxon>
    </lineage>
</organism>
<evidence type="ECO:0000256" key="4">
    <source>
        <dbReference type="ARBA" id="ARBA00022989"/>
    </source>
</evidence>
<comment type="similarity">
    <text evidence="6">Belongs to the ABC-4 integral membrane protein family.</text>
</comment>
<feature type="transmembrane region" description="Helical" evidence="7">
    <location>
        <begin position="751"/>
        <end position="771"/>
    </location>
</feature>
<feature type="transmembrane region" description="Helical" evidence="7">
    <location>
        <begin position="278"/>
        <end position="299"/>
    </location>
</feature>
<evidence type="ECO:0000256" key="5">
    <source>
        <dbReference type="ARBA" id="ARBA00023136"/>
    </source>
</evidence>
<feature type="domain" description="ABC3 transporter permease C-terminal" evidence="8">
    <location>
        <begin position="670"/>
        <end position="779"/>
    </location>
</feature>
<evidence type="ECO:0000259" key="8">
    <source>
        <dbReference type="Pfam" id="PF02687"/>
    </source>
</evidence>
<dbReference type="InterPro" id="IPR025857">
    <property type="entry name" value="MacB_PCD"/>
</dbReference>
<protein>
    <submittedName>
        <fullName evidence="10">ABC transporter permease</fullName>
    </submittedName>
</protein>
<feature type="transmembrane region" description="Helical" evidence="7">
    <location>
        <begin position="21"/>
        <end position="41"/>
    </location>
</feature>
<name>A0ABQ3I749_9BACT</name>
<feature type="domain" description="ABC3 transporter permease C-terminal" evidence="8">
    <location>
        <begin position="283"/>
        <end position="392"/>
    </location>
</feature>
<keyword evidence="4 7" id="KW-1133">Transmembrane helix</keyword>
<evidence type="ECO:0000313" key="10">
    <source>
        <dbReference type="EMBL" id="GHE59981.1"/>
    </source>
</evidence>
<accession>A0ABQ3I749</accession>
<evidence type="ECO:0000313" key="11">
    <source>
        <dbReference type="Proteomes" id="UP000658258"/>
    </source>
</evidence>
<feature type="transmembrane region" description="Helical" evidence="7">
    <location>
        <begin position="667"/>
        <end position="690"/>
    </location>
</feature>
<dbReference type="PANTHER" id="PTHR30572">
    <property type="entry name" value="MEMBRANE COMPONENT OF TRANSPORTER-RELATED"/>
    <property type="match status" value="1"/>
</dbReference>
<gene>
    <name evidence="10" type="ORF">GCM10011340_13420</name>
</gene>
<dbReference type="PANTHER" id="PTHR30572:SF4">
    <property type="entry name" value="ABC TRANSPORTER PERMEASE YTRF"/>
    <property type="match status" value="1"/>
</dbReference>
<feature type="transmembrane region" description="Helical" evidence="7">
    <location>
        <begin position="371"/>
        <end position="397"/>
    </location>
</feature>
<sequence>MLRHHFLSSFRYLQRNKIYSLLNIGGLAAGISIALLVALWINDELSFNKYHENYDRVVKVLRKNTQGEISVSDTHVGKLGELLNEDYPSLFKHVVLASSPKQHVLSTNEKTFTQTGIFIQDGAPELLSLKMKKGSWDGLKDLNSIMLSESLATKLFGDKDPINQFIKVNAEWTLLVTGVYEDLPKNSSFAEASFFSPIERYYKDSPRLYNWRVYSMNIYAELLPNVDIDVASETIEQLMNQHSEKAESALFFQPMSDWHLYSSFENGSRVMSESLKFIWFYGLIGTFVLLLACINFMNLSTAKSTNRAKEIGVRKVLGSKRSQLVYYFLSESIINTFLAFLLSIIVAILLLPWFNDLAYKSIKFPWANLSFWLYALIFIGATSFIAGSYPAIYLSSLAPTKTLKRKPSKKRVFNLRKVLVVVQYTISISLIIGTLVVRKQIEFAKNRSLGYNQQGLLTVNSKSPDFAGKFELLRSNLISTGVVSEVAEADHPLTTIRGNNNGFDWNGRPEESNPMFNTVMVSPEYGKTVGWNIIEGRDFSREFSSNRNSIILSESAVKVMGLENPVGERIRSRYDYDGKTEFTVIGVIEDMVKESPFDPPMPAIIFPSENDMEWLFIRLNTAEKTASAINKIDKVFVSILPNTPVSYELTEDVYSLKFQAEERLGKLVGFFSALAIFISCLGLFGMASYMAEKRSKEIGIRKVLGASTEGLWVLLSKDFGILILIACLISSPLAYNVLDNWLQGYEVRTELSWWLFVVAGLSAVLITLASVSIQTFKIILKTPLSYLKED</sequence>